<protein>
    <submittedName>
        <fullName evidence="2">Uncharacterized protein</fullName>
    </submittedName>
</protein>
<name>A0A420W9C0_9BACT</name>
<comment type="caution">
    <text evidence="2">The sequence shown here is derived from an EMBL/GenBank/DDBJ whole genome shotgun (WGS) entry which is preliminary data.</text>
</comment>
<dbReference type="AlphaFoldDB" id="A0A420W9C0"/>
<feature type="transmembrane region" description="Helical" evidence="1">
    <location>
        <begin position="87"/>
        <end position="111"/>
    </location>
</feature>
<dbReference type="Proteomes" id="UP000280881">
    <property type="component" value="Unassembled WGS sequence"/>
</dbReference>
<reference evidence="2 3" key="1">
    <citation type="submission" date="2018-10" db="EMBL/GenBank/DDBJ databases">
        <title>Genomic Encyclopedia of Type Strains, Phase IV (KMG-IV): sequencing the most valuable type-strain genomes for metagenomic binning, comparative biology and taxonomic classification.</title>
        <authorList>
            <person name="Goeker M."/>
        </authorList>
    </citation>
    <scope>NUCLEOTIDE SEQUENCE [LARGE SCALE GENOMIC DNA]</scope>
    <source>
        <strain evidence="2 3">DSM 15521</strain>
    </source>
</reference>
<gene>
    <name evidence="2" type="ORF">C7457_0814</name>
</gene>
<keyword evidence="1" id="KW-1133">Transmembrane helix</keyword>
<evidence type="ECO:0000256" key="1">
    <source>
        <dbReference type="SAM" id="Phobius"/>
    </source>
</evidence>
<proteinExistence type="predicted"/>
<feature type="transmembrane region" description="Helical" evidence="1">
    <location>
        <begin position="7"/>
        <end position="28"/>
    </location>
</feature>
<evidence type="ECO:0000313" key="2">
    <source>
        <dbReference type="EMBL" id="RKQ63926.1"/>
    </source>
</evidence>
<dbReference type="RefSeq" id="WP_121170242.1">
    <property type="nucleotide sequence ID" value="NZ_RBIE01000001.1"/>
</dbReference>
<feature type="transmembrane region" description="Helical" evidence="1">
    <location>
        <begin position="40"/>
        <end position="58"/>
    </location>
</feature>
<feature type="transmembrane region" description="Helical" evidence="1">
    <location>
        <begin position="65"/>
        <end position="81"/>
    </location>
</feature>
<dbReference type="EMBL" id="RBIE01000001">
    <property type="protein sequence ID" value="RKQ63926.1"/>
    <property type="molecule type" value="Genomic_DNA"/>
</dbReference>
<keyword evidence="1" id="KW-0472">Membrane</keyword>
<evidence type="ECO:0000313" key="3">
    <source>
        <dbReference type="Proteomes" id="UP000280881"/>
    </source>
</evidence>
<keyword evidence="3" id="KW-1185">Reference proteome</keyword>
<organism evidence="2 3">
    <name type="scientific">Thermovibrio guaymasensis</name>
    <dbReference type="NCBI Taxonomy" id="240167"/>
    <lineage>
        <taxon>Bacteria</taxon>
        <taxon>Pseudomonadati</taxon>
        <taxon>Aquificota</taxon>
        <taxon>Aquificia</taxon>
        <taxon>Desulfurobacteriales</taxon>
        <taxon>Desulfurobacteriaceae</taxon>
        <taxon>Thermovibrio</taxon>
    </lineage>
</organism>
<accession>A0A420W9C0</accession>
<sequence>MRLIDEYYFQIALTIAFIVIILTVPFLNYHLTFNVRFETLSLRCFFLNLASSLVFFLVEEGKFKSLLIFSLGGAVTSLLFVKFHSTYLVLLSLALTITSVIMVSLVACYYLSSGRTSRKQF</sequence>
<keyword evidence="1" id="KW-0812">Transmembrane</keyword>